<dbReference type="SUPFAM" id="SSF56059">
    <property type="entry name" value="Glutathione synthetase ATP-binding domain-like"/>
    <property type="match status" value="1"/>
</dbReference>
<proteinExistence type="predicted"/>
<protein>
    <submittedName>
        <fullName evidence="3">Secreted protein</fullName>
    </submittedName>
</protein>
<evidence type="ECO:0000256" key="1">
    <source>
        <dbReference type="PROSITE-ProRule" id="PRU00409"/>
    </source>
</evidence>
<reference evidence="4" key="1">
    <citation type="submission" date="2020-07" db="EMBL/GenBank/DDBJ databases">
        <authorList>
            <person name="Partida-Martinez L."/>
            <person name="Huntemann M."/>
            <person name="Clum A."/>
            <person name="Wang J."/>
            <person name="Palaniappan K."/>
            <person name="Ritter S."/>
            <person name="Chen I.-M."/>
            <person name="Stamatis D."/>
            <person name="Reddy T."/>
            <person name="O'Malley R."/>
            <person name="Daum C."/>
            <person name="Shapiro N."/>
            <person name="Ivanova N."/>
            <person name="Kyrpides N."/>
            <person name="Woyke T."/>
        </authorList>
    </citation>
    <scope>NUCLEOTIDE SEQUENCE [LARGE SCALE GENOMIC DNA]</scope>
    <source>
        <strain evidence="4">AT2.8</strain>
    </source>
</reference>
<dbReference type="InterPro" id="IPR011761">
    <property type="entry name" value="ATP-grasp"/>
</dbReference>
<dbReference type="Pfam" id="PF14398">
    <property type="entry name" value="ATPgrasp_YheCD"/>
    <property type="match status" value="1"/>
</dbReference>
<dbReference type="Gene3D" id="3.30.470.20">
    <property type="entry name" value="ATP-grasp fold, B domain"/>
    <property type="match status" value="1"/>
</dbReference>
<accession>A0A852TBL5</accession>
<reference evidence="4" key="2">
    <citation type="submission" date="2020-08" db="EMBL/GenBank/DDBJ databases">
        <title>The Agave Microbiome: Exploring the role of microbial communities in plant adaptations to desert environments.</title>
        <authorList>
            <person name="Partida-Martinez L.P."/>
        </authorList>
    </citation>
    <scope>NUCLEOTIDE SEQUENCE [LARGE SCALE GENOMIC DNA]</scope>
    <source>
        <strain evidence="4">AT2.8</strain>
    </source>
</reference>
<evidence type="ECO:0000259" key="2">
    <source>
        <dbReference type="PROSITE" id="PS50975"/>
    </source>
</evidence>
<comment type="caution">
    <text evidence="3">The sequence shown here is derived from an EMBL/GenBank/DDBJ whole genome shotgun (WGS) entry which is preliminary data.</text>
</comment>
<dbReference type="GO" id="GO:0005524">
    <property type="term" value="F:ATP binding"/>
    <property type="evidence" value="ECO:0007669"/>
    <property type="project" value="UniProtKB-UniRule"/>
</dbReference>
<keyword evidence="1" id="KW-0547">Nucleotide-binding</keyword>
<name>A0A852TBL5_9BACI</name>
<dbReference type="EMBL" id="JACCBX010000004">
    <property type="protein sequence ID" value="NYE05601.1"/>
    <property type="molecule type" value="Genomic_DNA"/>
</dbReference>
<keyword evidence="1" id="KW-0067">ATP-binding</keyword>
<dbReference type="PROSITE" id="PS50975">
    <property type="entry name" value="ATP_GRASP"/>
    <property type="match status" value="1"/>
</dbReference>
<evidence type="ECO:0000313" key="4">
    <source>
        <dbReference type="Proteomes" id="UP000548423"/>
    </source>
</evidence>
<dbReference type="GO" id="GO:0046872">
    <property type="term" value="F:metal ion binding"/>
    <property type="evidence" value="ECO:0007669"/>
    <property type="project" value="InterPro"/>
</dbReference>
<dbReference type="Proteomes" id="UP000548423">
    <property type="component" value="Unassembled WGS sequence"/>
</dbReference>
<sequence length="354" mass="41001">MVVTNPWSNGSTPVIGILTARKKDGSIAGNGALFIELQKKLISLNGISFIFTLDGVHQDSIDGYIYIPERNDWERITSPFPDLVYNRIPFRRSEEELKSSIFFACLKEMNIPFFNPGFIDKSELYNLFKKHPFLHTFLPATIPAKNKQKLSVFLSQYQSIYLKPSQSARGNGIFKLELDTAHRVLLKGLNEKDEFVTFDFFWEKWERMLVEKNYLAQEEIKPVLYEGKRFDFRILAHAEKNHYKVTGIGIRQSQKQDITTHVPSGGRVLPYEQLQNKEYDFFIETIVQHIGASLTEAFGFFGEFSIDMGISQSGQFYIYEVNSKPMSFDETEIEEKRIEHLCQLFQQLTAPKKD</sequence>
<organism evidence="3 4">
    <name type="scientific">Neobacillus niacini</name>
    <dbReference type="NCBI Taxonomy" id="86668"/>
    <lineage>
        <taxon>Bacteria</taxon>
        <taxon>Bacillati</taxon>
        <taxon>Bacillota</taxon>
        <taxon>Bacilli</taxon>
        <taxon>Bacillales</taxon>
        <taxon>Bacillaceae</taxon>
        <taxon>Neobacillus</taxon>
    </lineage>
</organism>
<dbReference type="AlphaFoldDB" id="A0A852TBL5"/>
<gene>
    <name evidence="3" type="ORF">F4694_002354</name>
</gene>
<dbReference type="InterPro" id="IPR026838">
    <property type="entry name" value="YheC/D"/>
</dbReference>
<feature type="domain" description="ATP-grasp" evidence="2">
    <location>
        <begin position="130"/>
        <end position="350"/>
    </location>
</feature>
<evidence type="ECO:0000313" key="3">
    <source>
        <dbReference type="EMBL" id="NYE05601.1"/>
    </source>
</evidence>